<evidence type="ECO:0000313" key="3">
    <source>
        <dbReference type="Proteomes" id="UP000241647"/>
    </source>
</evidence>
<gene>
    <name evidence="2" type="ORF">C8259_07715</name>
</gene>
<proteinExistence type="predicted"/>
<dbReference type="AlphaFoldDB" id="A0A2T2ZAS6"/>
<feature type="transmembrane region" description="Helical" evidence="1">
    <location>
        <begin position="35"/>
        <end position="56"/>
    </location>
</feature>
<comment type="caution">
    <text evidence="2">The sequence shown here is derived from an EMBL/GenBank/DDBJ whole genome shotgun (WGS) entry which is preliminary data.</text>
</comment>
<sequence length="201" mass="21632">MTDMMTRYPPLALRAWRTGPWAANRLMRPSDRIEAVIRILAVVVVLGAVPVCAAMGTARYTDAAVQIRDENAAKTAVAATIVADPVRTTATSMDVSADRYEATVRWTHDGHSAEATTPVAATAHPGQQLTMWLAPDGRPTAAPLPADTAAMRGVGLGMATFVEICFATAALVWLTAWAFAIRHRAGWAREWRNISRPIGTP</sequence>
<dbReference type="EMBL" id="PYHS01000003">
    <property type="protein sequence ID" value="PSR64861.1"/>
    <property type="molecule type" value="Genomic_DNA"/>
</dbReference>
<reference evidence="2 3" key="1">
    <citation type="submission" date="2018-02" db="EMBL/GenBank/DDBJ databases">
        <title>8 Nocardia nova and 1 Nocardia cyriacigeorgica strain used for evolution to TMP-SMX.</title>
        <authorList>
            <person name="Mehta H."/>
            <person name="Weng J."/>
            <person name="Shamoo Y."/>
        </authorList>
    </citation>
    <scope>NUCLEOTIDE SEQUENCE [LARGE SCALE GENOMIC DNA]</scope>
    <source>
        <strain evidence="2 3">ATCC 33727</strain>
    </source>
</reference>
<evidence type="ECO:0000313" key="2">
    <source>
        <dbReference type="EMBL" id="PSR64861.1"/>
    </source>
</evidence>
<keyword evidence="1" id="KW-0472">Membrane</keyword>
<name>A0A2T2ZAS6_9NOCA</name>
<organism evidence="2 3">
    <name type="scientific">Nocardia nova</name>
    <dbReference type="NCBI Taxonomy" id="37330"/>
    <lineage>
        <taxon>Bacteria</taxon>
        <taxon>Bacillati</taxon>
        <taxon>Actinomycetota</taxon>
        <taxon>Actinomycetes</taxon>
        <taxon>Mycobacteriales</taxon>
        <taxon>Nocardiaceae</taxon>
        <taxon>Nocardia</taxon>
    </lineage>
</organism>
<keyword evidence="1" id="KW-1133">Transmembrane helix</keyword>
<protein>
    <submittedName>
        <fullName evidence="2">Uncharacterized protein</fullName>
    </submittedName>
</protein>
<accession>A0A2T2ZAS6</accession>
<dbReference type="RefSeq" id="WP_063026155.1">
    <property type="nucleotide sequence ID" value="NZ_PYHS01000003.1"/>
</dbReference>
<keyword evidence="1" id="KW-0812">Transmembrane</keyword>
<dbReference type="PANTHER" id="PTHR42305:SF1">
    <property type="entry name" value="MEMBRANE PROTEIN RV1733C-RELATED"/>
    <property type="match status" value="1"/>
</dbReference>
<evidence type="ECO:0000256" key="1">
    <source>
        <dbReference type="SAM" id="Phobius"/>
    </source>
</evidence>
<dbReference type="Proteomes" id="UP000241647">
    <property type="component" value="Unassembled WGS sequence"/>
</dbReference>
<dbReference type="PANTHER" id="PTHR42305">
    <property type="entry name" value="MEMBRANE PROTEIN RV1733C-RELATED"/>
    <property type="match status" value="1"/>
</dbReference>
<dbReference type="InterPro" id="IPR039708">
    <property type="entry name" value="MT1774/Rv1733c-like"/>
</dbReference>
<feature type="transmembrane region" description="Helical" evidence="1">
    <location>
        <begin position="154"/>
        <end position="180"/>
    </location>
</feature>